<dbReference type="Proteomes" id="UP001232445">
    <property type="component" value="Unassembled WGS sequence"/>
</dbReference>
<feature type="transmembrane region" description="Helical" evidence="1">
    <location>
        <begin position="197"/>
        <end position="215"/>
    </location>
</feature>
<sequence length="507" mass="54115">MLEYLLLGLQIVFEPLHLFMILLGVVIGIMFGMVPGLSGVTAVSLLIPFTYAMDPISGFLVMVGIYAASVYGGGISAILFNTPGDAPAAVTTLDGYPLTQKGEAFRALGMAAFASLVGGLFSAVVLTLLAPQAAKVALSFGAPEYFALGMLALFVVASIDSENQIKAFISVLIGLFIATIGLDTVSGVSRYTFNISFLQAGVDFIPVIIGLFAVSEVLSRFHQRYFNVKYDFTETNQKRFALPEKRDISKVKWTLARSSVLGTIIGILPGAGATIASFLGYGSALRASKDKQSFGKGNIEGVAAPEAANNAAVGGALIPLLTLGIPGGAVTAVILSAFLIHGLRPGPLLFQYNPDIAYSIFIGLFLANIFMAILVLLSIRYIIRILNVRYEYLGVLILILSVVGTFAINNRLGDVWIMFVCGVVGFFLKKYKFSLASIILGLVLGDIIENGLRQGLMMTGGNFFAFFTRPVSGTILVLTILVLFAPVLKKILENRVLGSQQNISKDT</sequence>
<feature type="transmembrane region" description="Helical" evidence="1">
    <location>
        <begin position="360"/>
        <end position="383"/>
    </location>
</feature>
<evidence type="ECO:0000256" key="1">
    <source>
        <dbReference type="SAM" id="Phobius"/>
    </source>
</evidence>
<evidence type="ECO:0000313" key="4">
    <source>
        <dbReference type="Proteomes" id="UP001232445"/>
    </source>
</evidence>
<feature type="transmembrane region" description="Helical" evidence="1">
    <location>
        <begin position="136"/>
        <end position="159"/>
    </location>
</feature>
<proteinExistence type="predicted"/>
<protein>
    <submittedName>
        <fullName evidence="3">Tricarboxylic transport membrane protein</fullName>
    </submittedName>
</protein>
<feature type="transmembrane region" description="Helical" evidence="1">
    <location>
        <begin position="435"/>
        <end position="452"/>
    </location>
</feature>
<accession>A0ABU0CT45</accession>
<feature type="domain" description="DUF112" evidence="2">
    <location>
        <begin position="18"/>
        <end position="440"/>
    </location>
</feature>
<feature type="transmembrane region" description="Helical" evidence="1">
    <location>
        <begin position="464"/>
        <end position="488"/>
    </location>
</feature>
<feature type="transmembrane region" description="Helical" evidence="1">
    <location>
        <begin position="107"/>
        <end position="129"/>
    </location>
</feature>
<feature type="transmembrane region" description="Helical" evidence="1">
    <location>
        <begin position="413"/>
        <end position="428"/>
    </location>
</feature>
<feature type="transmembrane region" description="Helical" evidence="1">
    <location>
        <begin position="59"/>
        <end position="80"/>
    </location>
</feature>
<keyword evidence="1" id="KW-1133">Transmembrane helix</keyword>
<dbReference type="PANTHER" id="PTHR35342">
    <property type="entry name" value="TRICARBOXYLIC TRANSPORT PROTEIN"/>
    <property type="match status" value="1"/>
</dbReference>
<feature type="transmembrane region" description="Helical" evidence="1">
    <location>
        <begin position="165"/>
        <end position="185"/>
    </location>
</feature>
<feature type="transmembrane region" description="Helical" evidence="1">
    <location>
        <begin position="260"/>
        <end position="281"/>
    </location>
</feature>
<feature type="transmembrane region" description="Helical" evidence="1">
    <location>
        <begin position="20"/>
        <end position="47"/>
    </location>
</feature>
<reference evidence="3 4" key="1">
    <citation type="submission" date="2023-07" db="EMBL/GenBank/DDBJ databases">
        <title>Genomic Encyclopedia of Type Strains, Phase IV (KMG-IV): sequencing the most valuable type-strain genomes for metagenomic binning, comparative biology and taxonomic classification.</title>
        <authorList>
            <person name="Goeker M."/>
        </authorList>
    </citation>
    <scope>NUCLEOTIDE SEQUENCE [LARGE SCALE GENOMIC DNA]</scope>
    <source>
        <strain evidence="3 4">DSM 17740</strain>
    </source>
</reference>
<feature type="transmembrane region" description="Helical" evidence="1">
    <location>
        <begin position="317"/>
        <end position="340"/>
    </location>
</feature>
<organism evidence="3 4">
    <name type="scientific">Caldalkalibacillus uzonensis</name>
    <dbReference type="NCBI Taxonomy" id="353224"/>
    <lineage>
        <taxon>Bacteria</taxon>
        <taxon>Bacillati</taxon>
        <taxon>Bacillota</taxon>
        <taxon>Bacilli</taxon>
        <taxon>Bacillales</taxon>
        <taxon>Bacillaceae</taxon>
        <taxon>Caldalkalibacillus</taxon>
    </lineage>
</organism>
<evidence type="ECO:0000313" key="3">
    <source>
        <dbReference type="EMBL" id="MDQ0338207.1"/>
    </source>
</evidence>
<dbReference type="InterPro" id="IPR002823">
    <property type="entry name" value="DUF112_TM"/>
</dbReference>
<evidence type="ECO:0000259" key="2">
    <source>
        <dbReference type="Pfam" id="PF01970"/>
    </source>
</evidence>
<dbReference type="PANTHER" id="PTHR35342:SF5">
    <property type="entry name" value="TRICARBOXYLIC TRANSPORT PROTEIN"/>
    <property type="match status" value="1"/>
</dbReference>
<keyword evidence="1" id="KW-0472">Membrane</keyword>
<comment type="caution">
    <text evidence="3">The sequence shown here is derived from an EMBL/GenBank/DDBJ whole genome shotgun (WGS) entry which is preliminary data.</text>
</comment>
<dbReference type="EMBL" id="JAUSUQ010000003">
    <property type="protein sequence ID" value="MDQ0338207.1"/>
    <property type="molecule type" value="Genomic_DNA"/>
</dbReference>
<keyword evidence="4" id="KW-1185">Reference proteome</keyword>
<dbReference type="Pfam" id="PF01970">
    <property type="entry name" value="TctA"/>
    <property type="match status" value="1"/>
</dbReference>
<name>A0ABU0CT45_9BACI</name>
<gene>
    <name evidence="3" type="ORF">J2S00_000991</name>
</gene>
<keyword evidence="1" id="KW-0812">Transmembrane</keyword>
<dbReference type="RefSeq" id="WP_307336192.1">
    <property type="nucleotide sequence ID" value="NZ_JAUSUQ010000003.1"/>
</dbReference>
<feature type="transmembrane region" description="Helical" evidence="1">
    <location>
        <begin position="390"/>
        <end position="407"/>
    </location>
</feature>